<dbReference type="AlphaFoldDB" id="X1VTK8"/>
<name>X1VTK8_9ZZZZ</name>
<dbReference type="Gene3D" id="3.40.830.10">
    <property type="entry name" value="LigB-like"/>
    <property type="match status" value="1"/>
</dbReference>
<evidence type="ECO:0000313" key="1">
    <source>
        <dbReference type="EMBL" id="GAJ13325.1"/>
    </source>
</evidence>
<proteinExistence type="predicted"/>
<dbReference type="EMBL" id="BARW01031125">
    <property type="protein sequence ID" value="GAJ13325.1"/>
    <property type="molecule type" value="Genomic_DNA"/>
</dbReference>
<reference evidence="1" key="1">
    <citation type="journal article" date="2014" name="Front. Microbiol.">
        <title>High frequency of phylogenetically diverse reductive dehalogenase-homologous genes in deep subseafloor sedimentary metagenomes.</title>
        <authorList>
            <person name="Kawai M."/>
            <person name="Futagami T."/>
            <person name="Toyoda A."/>
            <person name="Takaki Y."/>
            <person name="Nishi S."/>
            <person name="Hori S."/>
            <person name="Arai W."/>
            <person name="Tsubouchi T."/>
            <person name="Morono Y."/>
            <person name="Uchiyama I."/>
            <person name="Ito T."/>
            <person name="Fujiyama A."/>
            <person name="Inagaki F."/>
            <person name="Takami H."/>
        </authorList>
    </citation>
    <scope>NUCLEOTIDE SEQUENCE</scope>
    <source>
        <strain evidence="1">Expedition CK06-06</strain>
    </source>
</reference>
<protein>
    <recommendedName>
        <fullName evidence="2">AmmeMemoRadiSam system protein B</fullName>
    </recommendedName>
</protein>
<dbReference type="Pfam" id="PF01875">
    <property type="entry name" value="Memo"/>
    <property type="match status" value="1"/>
</dbReference>
<dbReference type="CDD" id="cd07361">
    <property type="entry name" value="MEMO_like"/>
    <property type="match status" value="1"/>
</dbReference>
<comment type="caution">
    <text evidence="1">The sequence shown here is derived from an EMBL/GenBank/DDBJ whole genome shotgun (WGS) entry which is preliminary data.</text>
</comment>
<dbReference type="InterPro" id="IPR002737">
    <property type="entry name" value="MEMO1_fam"/>
</dbReference>
<organism evidence="1">
    <name type="scientific">marine sediment metagenome</name>
    <dbReference type="NCBI Taxonomy" id="412755"/>
    <lineage>
        <taxon>unclassified sequences</taxon>
        <taxon>metagenomes</taxon>
        <taxon>ecological metagenomes</taxon>
    </lineage>
</organism>
<accession>X1VTK8</accession>
<dbReference type="NCBIfam" id="TIGR04336">
    <property type="entry name" value="AmmeMemoSam_B"/>
    <property type="match status" value="1"/>
</dbReference>
<evidence type="ECO:0008006" key="2">
    <source>
        <dbReference type="Google" id="ProtNLM"/>
    </source>
</evidence>
<sequence length="124" mass="12718">RVVRGLGKALAALFSDGGLLAAESSILVASTDLSHFYSQSVANELDAEMLRQVEAFDPDGVLSVENQGKGFACGGGAVAAVLWAARGLGADHVEIVNYATSGDITGDFESVVGYGAAVVTRQDK</sequence>
<feature type="non-terminal residue" evidence="1">
    <location>
        <position position="1"/>
    </location>
</feature>
<gene>
    <name evidence="1" type="ORF">S12H4_49582</name>
</gene>